<dbReference type="Gene3D" id="3.40.605.10">
    <property type="entry name" value="Aldehyde Dehydrogenase, Chain A, domain 1"/>
    <property type="match status" value="1"/>
</dbReference>
<dbReference type="InterPro" id="IPR016163">
    <property type="entry name" value="Ald_DH_C"/>
</dbReference>
<accession>A0ABT0VA68</accession>
<evidence type="ECO:0000259" key="3">
    <source>
        <dbReference type="Pfam" id="PF00171"/>
    </source>
</evidence>
<keyword evidence="5" id="KW-1185">Reference proteome</keyword>
<evidence type="ECO:0000256" key="1">
    <source>
        <dbReference type="ARBA" id="ARBA00009986"/>
    </source>
</evidence>
<dbReference type="InterPro" id="IPR016161">
    <property type="entry name" value="Ald_DH/histidinol_DH"/>
</dbReference>
<dbReference type="Pfam" id="PF00171">
    <property type="entry name" value="Aldedh"/>
    <property type="match status" value="1"/>
</dbReference>
<dbReference type="InterPro" id="IPR050740">
    <property type="entry name" value="Aldehyde_DH_Superfamily"/>
</dbReference>
<dbReference type="InterPro" id="IPR015590">
    <property type="entry name" value="Aldehyde_DH_dom"/>
</dbReference>
<proteinExistence type="inferred from homology"/>
<dbReference type="Gene3D" id="3.40.309.10">
    <property type="entry name" value="Aldehyde Dehydrogenase, Chain A, domain 2"/>
    <property type="match status" value="1"/>
</dbReference>
<reference evidence="4 5" key="1">
    <citation type="submission" date="2022-06" db="EMBL/GenBank/DDBJ databases">
        <authorList>
            <person name="Sun Q."/>
        </authorList>
    </citation>
    <scope>NUCLEOTIDE SEQUENCE [LARGE SCALE GENOMIC DNA]</scope>
    <source>
        <strain evidence="4 5">S153</strain>
    </source>
</reference>
<name>A0ABT0VA68_9HYPH</name>
<dbReference type="CDD" id="cd07103">
    <property type="entry name" value="ALDH_F5_SSADH_GabD"/>
    <property type="match status" value="1"/>
</dbReference>
<gene>
    <name evidence="4" type="ORF">NBH20_16545</name>
</gene>
<feature type="domain" description="Aldehyde dehydrogenase" evidence="3">
    <location>
        <begin position="16"/>
        <end position="473"/>
    </location>
</feature>
<evidence type="ECO:0000313" key="5">
    <source>
        <dbReference type="Proteomes" id="UP001155079"/>
    </source>
</evidence>
<sequence>MYSEKLELLIDGVWSAGSEGKGEDLINPATGEVLARLPHASVADLDRALEASDKGFKVWKAMTAQQRAVIMNKAADLIEARKNEIARTLTQENGKPLVEATGEVQFSADATRWYAEEGKRAYGRIVPARLPGVRQMVFKEPIGPVAAFAAWNFPASNVIRKIAGALGAGCSIILKPAEETPGTAVAFGRCFQEAGVPAGVINIVFGVPAEVSTHLLRSPITRKVSLTGSTAVGKILQKQAADTLKRCTMELGGHAPVIVHADADLEKTLDTIVAAKFRNAGQVCTSPTRFFVHESLYETFIDGFAARVSRIKIGNGLDEGVQMGPMIAARRLDVMDGLVADAKAKGAGVVTGGERLGNKGYFYAPTLLRDVPEDARIMSEEPFGPLAPTTRFSTFDEVIERANSLPYGLASFVFTRDMGLAQKTEMALDAGLVGVNHTMVSTPETPFGGVNESGYGSESGIEGLEAYMRTKFVTELG</sequence>
<protein>
    <submittedName>
        <fullName evidence="4">NAD-dependent succinate-semialdehyde dehydrogenase</fullName>
    </submittedName>
</protein>
<evidence type="ECO:0000256" key="2">
    <source>
        <dbReference type="ARBA" id="ARBA00023002"/>
    </source>
</evidence>
<dbReference type="EMBL" id="JAMQAY010000006">
    <property type="protein sequence ID" value="MCM2402780.1"/>
    <property type="molecule type" value="Genomic_DNA"/>
</dbReference>
<organism evidence="4 5">
    <name type="scientific">Ciceribacter sichuanensis</name>
    <dbReference type="NCBI Taxonomy" id="2949647"/>
    <lineage>
        <taxon>Bacteria</taxon>
        <taxon>Pseudomonadati</taxon>
        <taxon>Pseudomonadota</taxon>
        <taxon>Alphaproteobacteria</taxon>
        <taxon>Hyphomicrobiales</taxon>
        <taxon>Rhizobiaceae</taxon>
        <taxon>Ciceribacter</taxon>
    </lineage>
</organism>
<dbReference type="InterPro" id="IPR016162">
    <property type="entry name" value="Ald_DH_N"/>
</dbReference>
<comment type="similarity">
    <text evidence="1">Belongs to the aldehyde dehydrogenase family.</text>
</comment>
<dbReference type="PANTHER" id="PTHR43353:SF5">
    <property type="entry name" value="SUCCINATE-SEMIALDEHYDE DEHYDROGENASE, MITOCHONDRIAL"/>
    <property type="match status" value="1"/>
</dbReference>
<dbReference type="PANTHER" id="PTHR43353">
    <property type="entry name" value="SUCCINATE-SEMIALDEHYDE DEHYDROGENASE, MITOCHONDRIAL"/>
    <property type="match status" value="1"/>
</dbReference>
<keyword evidence="2" id="KW-0560">Oxidoreductase</keyword>
<evidence type="ECO:0000313" key="4">
    <source>
        <dbReference type="EMBL" id="MCM2402780.1"/>
    </source>
</evidence>
<dbReference type="Proteomes" id="UP001155079">
    <property type="component" value="Unassembled WGS sequence"/>
</dbReference>
<dbReference type="RefSeq" id="WP_250945862.1">
    <property type="nucleotide sequence ID" value="NZ_JAMQAY010000006.1"/>
</dbReference>
<dbReference type="SUPFAM" id="SSF53720">
    <property type="entry name" value="ALDH-like"/>
    <property type="match status" value="1"/>
</dbReference>
<comment type="caution">
    <text evidence="4">The sequence shown here is derived from an EMBL/GenBank/DDBJ whole genome shotgun (WGS) entry which is preliminary data.</text>
</comment>